<evidence type="ECO:0000259" key="5">
    <source>
        <dbReference type="Pfam" id="PF00149"/>
    </source>
</evidence>
<dbReference type="InterPro" id="IPR051158">
    <property type="entry name" value="Metallophosphoesterase_sf"/>
</dbReference>
<sequence>MRALKKILKRIFITIILIPAICFGIFAYSIYVEPNLLSVKNIEINNSSNIKNEDTIKIAQISDIHLGEYYAIDKLEKLVNKVNSQNADIIVFTGDLFDNVSKFEDTSKVAPILKKLSANIGKYAIYGNHDYGGGAKNIYKNVMEDSGFKILVNEQANVKLDSGKTMSILGLDDALLGNPDVEKTARNIKESNYNLLLLHEPDLSDKFVSYNVDLILAGHSHGGQVKIPFLGEIVTPPLAEKYKDGLYNLNTKRNTQLYVNSGIGNTKVPFRFMNVPEVSIFEIKA</sequence>
<dbReference type="GO" id="GO:0046872">
    <property type="term" value="F:metal ion binding"/>
    <property type="evidence" value="ECO:0007669"/>
    <property type="project" value="UniProtKB-KW"/>
</dbReference>
<feature type="domain" description="Calcineurin-like phosphoesterase" evidence="5">
    <location>
        <begin position="56"/>
        <end position="222"/>
    </location>
</feature>
<dbReference type="GO" id="GO:0016020">
    <property type="term" value="C:membrane"/>
    <property type="evidence" value="ECO:0007669"/>
    <property type="project" value="GOC"/>
</dbReference>
<proteinExistence type="inferred from homology"/>
<gene>
    <name evidence="6" type="ORF">FDG31_03770</name>
</gene>
<dbReference type="GO" id="GO:0009245">
    <property type="term" value="P:lipid A biosynthetic process"/>
    <property type="evidence" value="ECO:0007669"/>
    <property type="project" value="TreeGrafter"/>
</dbReference>
<organism evidence="6 7">
    <name type="scientific">Clostridium botulinum</name>
    <dbReference type="NCBI Taxonomy" id="1491"/>
    <lineage>
        <taxon>Bacteria</taxon>
        <taxon>Bacillati</taxon>
        <taxon>Bacillota</taxon>
        <taxon>Clostridia</taxon>
        <taxon>Eubacteriales</taxon>
        <taxon>Clostridiaceae</taxon>
        <taxon>Clostridium</taxon>
    </lineage>
</organism>
<dbReference type="EMBL" id="SXFB01000002">
    <property type="protein sequence ID" value="NFV25292.1"/>
    <property type="molecule type" value="Genomic_DNA"/>
</dbReference>
<evidence type="ECO:0000256" key="2">
    <source>
        <dbReference type="ARBA" id="ARBA00022723"/>
    </source>
</evidence>
<dbReference type="CDD" id="cd07385">
    <property type="entry name" value="MPP_YkuE_C"/>
    <property type="match status" value="1"/>
</dbReference>
<name>A0A6B4JKX1_CLOBO</name>
<keyword evidence="2" id="KW-0479">Metal-binding</keyword>
<dbReference type="Gene3D" id="3.60.21.10">
    <property type="match status" value="1"/>
</dbReference>
<dbReference type="SUPFAM" id="SSF56300">
    <property type="entry name" value="Metallo-dependent phosphatases"/>
    <property type="match status" value="1"/>
</dbReference>
<dbReference type="Pfam" id="PF00149">
    <property type="entry name" value="Metallophos"/>
    <property type="match status" value="1"/>
</dbReference>
<comment type="cofactor">
    <cofactor evidence="1">
        <name>a divalent metal cation</name>
        <dbReference type="ChEBI" id="CHEBI:60240"/>
    </cofactor>
</comment>
<dbReference type="InterPro" id="IPR004843">
    <property type="entry name" value="Calcineurin-like_PHP"/>
</dbReference>
<evidence type="ECO:0000256" key="3">
    <source>
        <dbReference type="ARBA" id="ARBA00022801"/>
    </source>
</evidence>
<protein>
    <submittedName>
        <fullName evidence="6">Metallophosphoesterase</fullName>
    </submittedName>
</protein>
<dbReference type="Proteomes" id="UP000486903">
    <property type="component" value="Unassembled WGS sequence"/>
</dbReference>
<dbReference type="FunFam" id="3.60.21.10:FF:000028">
    <property type="entry name" value="Putative metallophosphoesterase"/>
    <property type="match status" value="1"/>
</dbReference>
<reference evidence="6 7" key="1">
    <citation type="submission" date="2019-04" db="EMBL/GenBank/DDBJ databases">
        <title>Genome sequencing of Clostridium botulinum Groups I-IV and Clostridium butyricum.</title>
        <authorList>
            <person name="Brunt J."/>
            <person name="Van Vliet A.H.M."/>
            <person name="Stringer S.C."/>
            <person name="Carter A.T."/>
            <person name="Peck M.W."/>
        </authorList>
    </citation>
    <scope>NUCLEOTIDE SEQUENCE [LARGE SCALE GENOMIC DNA]</scope>
    <source>
        <strain evidence="6 7">BL81</strain>
    </source>
</reference>
<evidence type="ECO:0000313" key="6">
    <source>
        <dbReference type="EMBL" id="NFV25292.1"/>
    </source>
</evidence>
<accession>A0A6B4JKX1</accession>
<evidence type="ECO:0000256" key="1">
    <source>
        <dbReference type="ARBA" id="ARBA00001968"/>
    </source>
</evidence>
<dbReference type="PANTHER" id="PTHR31302">
    <property type="entry name" value="TRANSMEMBRANE PROTEIN WITH METALLOPHOSPHOESTERASE DOMAIN-RELATED"/>
    <property type="match status" value="1"/>
</dbReference>
<keyword evidence="3" id="KW-0378">Hydrolase</keyword>
<dbReference type="RefSeq" id="WP_003369722.1">
    <property type="nucleotide sequence ID" value="NZ_JACBBA010000002.1"/>
</dbReference>
<comment type="caution">
    <text evidence="6">The sequence shown here is derived from an EMBL/GenBank/DDBJ whole genome shotgun (WGS) entry which is preliminary data.</text>
</comment>
<comment type="similarity">
    <text evidence="4">Belongs to the metallophosphoesterase superfamily.</text>
</comment>
<dbReference type="PANTHER" id="PTHR31302:SF25">
    <property type="entry name" value="PHOSPHOESTERASE"/>
    <property type="match status" value="1"/>
</dbReference>
<dbReference type="AlphaFoldDB" id="A0A6B4JKX1"/>
<evidence type="ECO:0000313" key="7">
    <source>
        <dbReference type="Proteomes" id="UP000486903"/>
    </source>
</evidence>
<dbReference type="GO" id="GO:0008758">
    <property type="term" value="F:UDP-2,3-diacylglucosamine hydrolase activity"/>
    <property type="evidence" value="ECO:0007669"/>
    <property type="project" value="TreeGrafter"/>
</dbReference>
<dbReference type="InterPro" id="IPR029052">
    <property type="entry name" value="Metallo-depent_PP-like"/>
</dbReference>
<evidence type="ECO:0000256" key="4">
    <source>
        <dbReference type="ARBA" id="ARBA00061089"/>
    </source>
</evidence>